<dbReference type="RefSeq" id="WP_207379123.1">
    <property type="nucleotide sequence ID" value="NZ_CP071502.1"/>
</dbReference>
<dbReference type="InterPro" id="IPR050553">
    <property type="entry name" value="Thioredoxin_ResA/DsbE_sf"/>
</dbReference>
<organism evidence="3 4">
    <name type="scientific">Shewanella sedimentimangrovi</name>
    <dbReference type="NCBI Taxonomy" id="2814293"/>
    <lineage>
        <taxon>Bacteria</taxon>
        <taxon>Pseudomonadati</taxon>
        <taxon>Pseudomonadota</taxon>
        <taxon>Gammaproteobacteria</taxon>
        <taxon>Alteromonadales</taxon>
        <taxon>Shewanellaceae</taxon>
        <taxon>Shewanella</taxon>
    </lineage>
</organism>
<evidence type="ECO:0000313" key="3">
    <source>
        <dbReference type="EMBL" id="QSX35628.1"/>
    </source>
</evidence>
<dbReference type="InterPro" id="IPR036249">
    <property type="entry name" value="Thioredoxin-like_sf"/>
</dbReference>
<proteinExistence type="predicted"/>
<dbReference type="Pfam" id="PF08534">
    <property type="entry name" value="Redoxin"/>
    <property type="match status" value="1"/>
</dbReference>
<name>A0ABX7QVU4_9GAMM</name>
<keyword evidence="4" id="KW-1185">Reference proteome</keyword>
<dbReference type="InterPro" id="IPR013766">
    <property type="entry name" value="Thioredoxin_domain"/>
</dbReference>
<dbReference type="InterPro" id="IPR013740">
    <property type="entry name" value="Redoxin"/>
</dbReference>
<protein>
    <submittedName>
        <fullName evidence="3">TlpA family protein disulfide reductase</fullName>
    </submittedName>
</protein>
<dbReference type="CDD" id="cd02966">
    <property type="entry name" value="TlpA_like_family"/>
    <property type="match status" value="1"/>
</dbReference>
<reference evidence="3 4" key="1">
    <citation type="submission" date="2021-03" db="EMBL/GenBank/DDBJ databases">
        <title>Novel species identification of genus Shewanella.</title>
        <authorList>
            <person name="Liu G."/>
            <person name="Zhang Q."/>
        </authorList>
    </citation>
    <scope>NUCLEOTIDE SEQUENCE [LARGE SCALE GENOMIC DNA]</scope>
    <source>
        <strain evidence="3 4">FJAT-52962</strain>
    </source>
</reference>
<evidence type="ECO:0000313" key="4">
    <source>
        <dbReference type="Proteomes" id="UP000663207"/>
    </source>
</evidence>
<accession>A0ABX7QVU4</accession>
<evidence type="ECO:0000256" key="1">
    <source>
        <dbReference type="SAM" id="SignalP"/>
    </source>
</evidence>
<dbReference type="Proteomes" id="UP000663207">
    <property type="component" value="Chromosome"/>
</dbReference>
<sequence length="162" mass="17973">MFKTLFAALLLLLVGAALAEPGLDAVIQDANGQPMALTQYSGKVVYLDFWASWCGPCRKSFPWMNDLSRRHGDDLVVLAVNLDPDPADAEAFIQEFKPRFTIGYDPEGKLARRFDLLGMPSSFLFDRQGQLISTHVGFFTEKARDYEVEIEALVSAAGVKKP</sequence>
<dbReference type="PROSITE" id="PS51352">
    <property type="entry name" value="THIOREDOXIN_2"/>
    <property type="match status" value="1"/>
</dbReference>
<keyword evidence="1" id="KW-0732">Signal</keyword>
<dbReference type="EMBL" id="CP071502">
    <property type="protein sequence ID" value="QSX35628.1"/>
    <property type="molecule type" value="Genomic_DNA"/>
</dbReference>
<dbReference type="SUPFAM" id="SSF52833">
    <property type="entry name" value="Thioredoxin-like"/>
    <property type="match status" value="1"/>
</dbReference>
<dbReference type="PANTHER" id="PTHR42852:SF18">
    <property type="entry name" value="CHROMOSOME UNDETERMINED SCAFFOLD_47, WHOLE GENOME SHOTGUN SEQUENCE"/>
    <property type="match status" value="1"/>
</dbReference>
<feature type="signal peptide" evidence="1">
    <location>
        <begin position="1"/>
        <end position="19"/>
    </location>
</feature>
<feature type="domain" description="Thioredoxin" evidence="2">
    <location>
        <begin position="16"/>
        <end position="155"/>
    </location>
</feature>
<feature type="chain" id="PRO_5046286839" evidence="1">
    <location>
        <begin position="20"/>
        <end position="162"/>
    </location>
</feature>
<dbReference type="PANTHER" id="PTHR42852">
    <property type="entry name" value="THIOL:DISULFIDE INTERCHANGE PROTEIN DSBE"/>
    <property type="match status" value="1"/>
</dbReference>
<evidence type="ECO:0000259" key="2">
    <source>
        <dbReference type="PROSITE" id="PS51352"/>
    </source>
</evidence>
<gene>
    <name evidence="3" type="ORF">JYB85_09490</name>
</gene>
<dbReference type="Gene3D" id="3.40.30.10">
    <property type="entry name" value="Glutaredoxin"/>
    <property type="match status" value="1"/>
</dbReference>